<organism evidence="1 2">
    <name type="scientific">Dulcicalothrix desertica PCC 7102</name>
    <dbReference type="NCBI Taxonomy" id="232991"/>
    <lineage>
        <taxon>Bacteria</taxon>
        <taxon>Bacillati</taxon>
        <taxon>Cyanobacteriota</taxon>
        <taxon>Cyanophyceae</taxon>
        <taxon>Nostocales</taxon>
        <taxon>Calotrichaceae</taxon>
        <taxon>Dulcicalothrix</taxon>
    </lineage>
</organism>
<dbReference type="RefSeq" id="WP_127078401.1">
    <property type="nucleotide sequence ID" value="NZ_RSCL01000001.1"/>
</dbReference>
<accession>A0A433VV31</accession>
<gene>
    <name evidence="1" type="ORF">DSM106972_004350</name>
</gene>
<reference evidence="1" key="2">
    <citation type="journal article" date="2019" name="Genome Biol. Evol.">
        <title>Day and night: Metabolic profiles and evolutionary relationships of six axenic non-marine cyanobacteria.</title>
        <authorList>
            <person name="Will S.E."/>
            <person name="Henke P."/>
            <person name="Boedeker C."/>
            <person name="Huang S."/>
            <person name="Brinkmann H."/>
            <person name="Rohde M."/>
            <person name="Jarek M."/>
            <person name="Friedl T."/>
            <person name="Seufert S."/>
            <person name="Schumacher M."/>
            <person name="Overmann J."/>
            <person name="Neumann-Schaal M."/>
            <person name="Petersen J."/>
        </authorList>
    </citation>
    <scope>NUCLEOTIDE SEQUENCE [LARGE SCALE GENOMIC DNA]</scope>
    <source>
        <strain evidence="1">PCC 7102</strain>
    </source>
</reference>
<dbReference type="OrthoDB" id="518122at2"/>
<name>A0A433VV31_9CYAN</name>
<dbReference type="EMBL" id="RSCL01000001">
    <property type="protein sequence ID" value="RUT09940.1"/>
    <property type="molecule type" value="Genomic_DNA"/>
</dbReference>
<reference evidence="1" key="1">
    <citation type="submission" date="2018-12" db="EMBL/GenBank/DDBJ databases">
        <authorList>
            <person name="Will S."/>
            <person name="Neumann-Schaal M."/>
            <person name="Henke P."/>
        </authorList>
    </citation>
    <scope>NUCLEOTIDE SEQUENCE</scope>
    <source>
        <strain evidence="1">PCC 7102</strain>
    </source>
</reference>
<comment type="caution">
    <text evidence="1">The sequence shown here is derived from an EMBL/GenBank/DDBJ whole genome shotgun (WGS) entry which is preliminary data.</text>
</comment>
<sequence>MAQIPEELLASFLEILPQLLLIANESSSVEYEILQRFNETEMTTDALETLTDIRQEVSDRYSQLTNAMLRIASIQPRATDDSLTIISNRIVNIQNRIPAILRSIEEITNDWRLS</sequence>
<evidence type="ECO:0000313" key="1">
    <source>
        <dbReference type="EMBL" id="RUT09940.1"/>
    </source>
</evidence>
<proteinExistence type="predicted"/>
<evidence type="ECO:0000313" key="2">
    <source>
        <dbReference type="Proteomes" id="UP000271624"/>
    </source>
</evidence>
<dbReference type="Proteomes" id="UP000271624">
    <property type="component" value="Unassembled WGS sequence"/>
</dbReference>
<protein>
    <submittedName>
        <fullName evidence="1">Uncharacterized protein</fullName>
    </submittedName>
</protein>
<dbReference type="AlphaFoldDB" id="A0A433VV31"/>
<keyword evidence="2" id="KW-1185">Reference proteome</keyword>